<protein>
    <submittedName>
        <fullName evidence="1">Uncharacterized protein</fullName>
    </submittedName>
</protein>
<dbReference type="RefSeq" id="WP_014558953.1">
    <property type="nucleotide sequence ID" value="NC_017464.1"/>
</dbReference>
<evidence type="ECO:0000313" key="2">
    <source>
        <dbReference type="Proteomes" id="UP000007394"/>
    </source>
</evidence>
<sequence>MKIYFWQKKEFWALILFIVKGVNSLSKPDSFIYQLSDYLLQVGIPLLLAAFGISDGLKNNSLMYPLNKILGKVK</sequence>
<dbReference type="HOGENOM" id="CLU_2682846_0_0_10"/>
<name>I0AFN6_IGNAJ</name>
<gene>
    <name evidence="1" type="ordered locus">IALB_0079</name>
</gene>
<dbReference type="Proteomes" id="UP000007394">
    <property type="component" value="Chromosome"/>
</dbReference>
<dbReference type="STRING" id="945713.IALB_0079"/>
<dbReference type="KEGG" id="ial:IALB_0079"/>
<accession>I0AFN6</accession>
<proteinExistence type="predicted"/>
<dbReference type="EMBL" id="CP003418">
    <property type="protein sequence ID" value="AFH47793.1"/>
    <property type="molecule type" value="Genomic_DNA"/>
</dbReference>
<dbReference type="AlphaFoldDB" id="I0AFN6"/>
<organism evidence="1 2">
    <name type="scientific">Ignavibacterium album (strain DSM 19864 / JCM 16511 / NBRC 101810 / Mat9-16)</name>
    <dbReference type="NCBI Taxonomy" id="945713"/>
    <lineage>
        <taxon>Bacteria</taxon>
        <taxon>Pseudomonadati</taxon>
        <taxon>Ignavibacteriota</taxon>
        <taxon>Ignavibacteria</taxon>
        <taxon>Ignavibacteriales</taxon>
        <taxon>Ignavibacteriaceae</taxon>
        <taxon>Ignavibacterium</taxon>
    </lineage>
</organism>
<reference evidence="1 2" key="1">
    <citation type="journal article" date="2012" name="Front. Microbiol.">
        <title>Complete genome of Ignavibacterium album, a metabolically versatile, flagellated, facultative anaerobe from the phylum Chlorobi.</title>
        <authorList>
            <person name="Liu Z."/>
            <person name="Frigaard N.-U."/>
            <person name="Vogl K."/>
            <person name="Iino T."/>
            <person name="Ohkuma M."/>
            <person name="Overmann J."/>
            <person name="Bryant D.A."/>
        </authorList>
    </citation>
    <scope>NUCLEOTIDE SEQUENCE [LARGE SCALE GENOMIC DNA]</scope>
    <source>
        <strain evidence="2">DSM 19864 / JCM 16511 / NBRC 101810 / Mat9-16</strain>
    </source>
</reference>
<evidence type="ECO:0000313" key="1">
    <source>
        <dbReference type="EMBL" id="AFH47793.1"/>
    </source>
</evidence>
<keyword evidence="2" id="KW-1185">Reference proteome</keyword>